<name>A0ABR1Q8C3_9PEZI</name>
<keyword evidence="2" id="KW-0812">Transmembrane</keyword>
<feature type="compositionally biased region" description="Low complexity" evidence="1">
    <location>
        <begin position="96"/>
        <end position="106"/>
    </location>
</feature>
<comment type="caution">
    <text evidence="3">The sequence shown here is derived from an EMBL/GenBank/DDBJ whole genome shotgun (WGS) entry which is preliminary data.</text>
</comment>
<evidence type="ECO:0000313" key="3">
    <source>
        <dbReference type="EMBL" id="KAK7948765.1"/>
    </source>
</evidence>
<reference evidence="3 4" key="1">
    <citation type="submission" date="2023-01" db="EMBL/GenBank/DDBJ databases">
        <title>Analysis of 21 Apiospora genomes using comparative genomics revels a genus with tremendous synthesis potential of carbohydrate active enzymes and secondary metabolites.</title>
        <authorList>
            <person name="Sorensen T."/>
        </authorList>
    </citation>
    <scope>NUCLEOTIDE SEQUENCE [LARGE SCALE GENOMIC DNA]</scope>
    <source>
        <strain evidence="3 4">CBS 24483</strain>
    </source>
</reference>
<gene>
    <name evidence="3" type="ORF">PG986_009651</name>
</gene>
<sequence length="173" mass="19110">MSSISFDTFQGLAGSDDPNNDIVWLRVIFLYTVVCLGLATYTRLGWNEHKHSSISPGQWEFQWLGFLLLFLLTLPMIPVLWGFQLPANACLRYGGTPSSNPSPGTGPVHGGPEGQKHRDGRIYAVEGRGIVHRGLVKFVGLPPLQAGVPSWAEQNCRRSKERRANEDTPLLSP</sequence>
<evidence type="ECO:0000256" key="2">
    <source>
        <dbReference type="SAM" id="Phobius"/>
    </source>
</evidence>
<dbReference type="RefSeq" id="XP_066698271.1">
    <property type="nucleotide sequence ID" value="XM_066845873.1"/>
</dbReference>
<feature type="compositionally biased region" description="Basic and acidic residues" evidence="1">
    <location>
        <begin position="155"/>
        <end position="166"/>
    </location>
</feature>
<organism evidence="3 4">
    <name type="scientific">Apiospora aurea</name>
    <dbReference type="NCBI Taxonomy" id="335848"/>
    <lineage>
        <taxon>Eukaryota</taxon>
        <taxon>Fungi</taxon>
        <taxon>Dikarya</taxon>
        <taxon>Ascomycota</taxon>
        <taxon>Pezizomycotina</taxon>
        <taxon>Sordariomycetes</taxon>
        <taxon>Xylariomycetidae</taxon>
        <taxon>Amphisphaeriales</taxon>
        <taxon>Apiosporaceae</taxon>
        <taxon>Apiospora</taxon>
    </lineage>
</organism>
<dbReference type="EMBL" id="JAQQWE010000006">
    <property type="protein sequence ID" value="KAK7948765.1"/>
    <property type="molecule type" value="Genomic_DNA"/>
</dbReference>
<keyword evidence="2" id="KW-0472">Membrane</keyword>
<accession>A0ABR1Q8C3</accession>
<evidence type="ECO:0000313" key="4">
    <source>
        <dbReference type="Proteomes" id="UP001391051"/>
    </source>
</evidence>
<feature type="transmembrane region" description="Helical" evidence="2">
    <location>
        <begin position="22"/>
        <end position="42"/>
    </location>
</feature>
<feature type="region of interest" description="Disordered" evidence="1">
    <location>
        <begin position="150"/>
        <end position="173"/>
    </location>
</feature>
<keyword evidence="4" id="KW-1185">Reference proteome</keyword>
<protein>
    <submittedName>
        <fullName evidence="3">Uncharacterized protein</fullName>
    </submittedName>
</protein>
<dbReference type="GeneID" id="92078935"/>
<dbReference type="Proteomes" id="UP001391051">
    <property type="component" value="Unassembled WGS sequence"/>
</dbReference>
<feature type="transmembrane region" description="Helical" evidence="2">
    <location>
        <begin position="63"/>
        <end position="83"/>
    </location>
</feature>
<proteinExistence type="predicted"/>
<keyword evidence="2" id="KW-1133">Transmembrane helix</keyword>
<feature type="region of interest" description="Disordered" evidence="1">
    <location>
        <begin position="96"/>
        <end position="117"/>
    </location>
</feature>
<evidence type="ECO:0000256" key="1">
    <source>
        <dbReference type="SAM" id="MobiDB-lite"/>
    </source>
</evidence>